<accession>A0A0F6A5H7</accession>
<keyword evidence="1" id="KW-0472">Membrane</keyword>
<feature type="transmembrane region" description="Helical" evidence="1">
    <location>
        <begin position="6"/>
        <end position="26"/>
    </location>
</feature>
<feature type="transmembrane region" description="Helical" evidence="1">
    <location>
        <begin position="33"/>
        <end position="54"/>
    </location>
</feature>
<protein>
    <recommendedName>
        <fullName evidence="4">DUF2066 domain-containing protein</fullName>
    </recommendedName>
</protein>
<reference evidence="2 3" key="1">
    <citation type="journal article" date="2015" name="BMC Genomics">
        <title>Genome mining reveals unlocked bioactive potential of marine Gram-negative bacteria.</title>
        <authorList>
            <person name="Machado H."/>
            <person name="Sonnenschein E.C."/>
            <person name="Melchiorsen J."/>
            <person name="Gram L."/>
        </authorList>
    </citation>
    <scope>NUCLEOTIDE SEQUENCE [LARGE SCALE GENOMIC DNA]</scope>
    <source>
        <strain evidence="2 3">S4054</strain>
    </source>
</reference>
<evidence type="ECO:0000313" key="2">
    <source>
        <dbReference type="EMBL" id="KKE81348.1"/>
    </source>
</evidence>
<dbReference type="AlphaFoldDB" id="A0A0F6A5H7"/>
<comment type="caution">
    <text evidence="2">The sequence shown here is derived from an EMBL/GenBank/DDBJ whole genome shotgun (WGS) entry which is preliminary data.</text>
</comment>
<name>A0A0F6A5H7_9GAMM</name>
<proteinExistence type="predicted"/>
<dbReference type="Pfam" id="PF09839">
    <property type="entry name" value="DUF2066"/>
    <property type="match status" value="1"/>
</dbReference>
<organism evidence="2 3">
    <name type="scientific">Pseudoalteromonas luteoviolacea S4054</name>
    <dbReference type="NCBI Taxonomy" id="1129367"/>
    <lineage>
        <taxon>Bacteria</taxon>
        <taxon>Pseudomonadati</taxon>
        <taxon>Pseudomonadota</taxon>
        <taxon>Gammaproteobacteria</taxon>
        <taxon>Alteromonadales</taxon>
        <taxon>Pseudoalteromonadaceae</taxon>
        <taxon>Pseudoalteromonas</taxon>
    </lineage>
</organism>
<keyword evidence="1" id="KW-0812">Transmembrane</keyword>
<dbReference type="Proteomes" id="UP000033434">
    <property type="component" value="Unassembled WGS sequence"/>
</dbReference>
<evidence type="ECO:0008006" key="4">
    <source>
        <dbReference type="Google" id="ProtNLM"/>
    </source>
</evidence>
<evidence type="ECO:0000313" key="3">
    <source>
        <dbReference type="Proteomes" id="UP000033434"/>
    </source>
</evidence>
<gene>
    <name evidence="2" type="ORF">N479_22700</name>
</gene>
<dbReference type="PATRIC" id="fig|1129367.4.peg.4844"/>
<evidence type="ECO:0000256" key="1">
    <source>
        <dbReference type="SAM" id="Phobius"/>
    </source>
</evidence>
<dbReference type="EMBL" id="AUXW01000188">
    <property type="protein sequence ID" value="KKE81348.1"/>
    <property type="molecule type" value="Genomic_DNA"/>
</dbReference>
<dbReference type="InterPro" id="IPR018642">
    <property type="entry name" value="DUF2066"/>
</dbReference>
<sequence>MPSKCIAIALPACMIALGSNFIFIRWLRMAQKLFFICLFWMCNFAFAIEVTDLYEATLVVDDKTRATRAKASQDALDQVIKKLTGKAGHSNHPLIKKSKRRISDYMLKYEYIEHANQELKIRVRFEAEKVENLVRESGFGLWGNRRPLIAIWLVIEDNLRRDFVTQESYPQLERLIYDTAAEWGIPVVVPLMDLTDRSQVGIAEVWGNFSEPVEAASARYNAERVITGRLFKQPNSSSWQLDWRYTDAEMFESVQLVGDKQQLLISMINDMSAALASEYIIDPTKSYATNSTVITVDGLRTFDKIERAKRELLTISTVNSVDVVYRSKQQVQFEVEHLSSVSDLQKSLKLEQSFEVYVDPRAFHQVVSSENLRYSWVGQQ</sequence>
<keyword evidence="1" id="KW-1133">Transmembrane helix</keyword>